<dbReference type="InterPro" id="IPR013595">
    <property type="entry name" value="Pept_S33_TAP-like_C"/>
</dbReference>
<dbReference type="AlphaFoldDB" id="A0A9P4Q9H5"/>
<evidence type="ECO:0000259" key="1">
    <source>
        <dbReference type="Pfam" id="PF08386"/>
    </source>
</evidence>
<dbReference type="InterPro" id="IPR029058">
    <property type="entry name" value="AB_hydrolase_fold"/>
</dbReference>
<proteinExistence type="predicted"/>
<gene>
    <name evidence="2" type="ORF">K431DRAFT_345772</name>
</gene>
<reference evidence="2" key="1">
    <citation type="journal article" date="2020" name="Stud. Mycol.">
        <title>101 Dothideomycetes genomes: a test case for predicting lifestyles and emergence of pathogens.</title>
        <authorList>
            <person name="Haridas S."/>
            <person name="Albert R."/>
            <person name="Binder M."/>
            <person name="Bloem J."/>
            <person name="Labutti K."/>
            <person name="Salamov A."/>
            <person name="Andreopoulos B."/>
            <person name="Baker S."/>
            <person name="Barry K."/>
            <person name="Bills G."/>
            <person name="Bluhm B."/>
            <person name="Cannon C."/>
            <person name="Castanera R."/>
            <person name="Culley D."/>
            <person name="Daum C."/>
            <person name="Ezra D."/>
            <person name="Gonzalez J."/>
            <person name="Henrissat B."/>
            <person name="Kuo A."/>
            <person name="Liang C."/>
            <person name="Lipzen A."/>
            <person name="Lutzoni F."/>
            <person name="Magnuson J."/>
            <person name="Mondo S."/>
            <person name="Nolan M."/>
            <person name="Ohm R."/>
            <person name="Pangilinan J."/>
            <person name="Park H.-J."/>
            <person name="Ramirez L."/>
            <person name="Alfaro M."/>
            <person name="Sun H."/>
            <person name="Tritt A."/>
            <person name="Yoshinaga Y."/>
            <person name="Zwiers L.-H."/>
            <person name="Turgeon B."/>
            <person name="Goodwin S."/>
            <person name="Spatafora J."/>
            <person name="Crous P."/>
            <person name="Grigoriev I."/>
        </authorList>
    </citation>
    <scope>NUCLEOTIDE SEQUENCE</scope>
    <source>
        <strain evidence="2">CBS 116435</strain>
    </source>
</reference>
<evidence type="ECO:0000313" key="2">
    <source>
        <dbReference type="EMBL" id="KAF2722274.1"/>
    </source>
</evidence>
<protein>
    <recommendedName>
        <fullName evidence="1">Peptidase S33 tripeptidyl aminopeptidase-like C-terminal domain-containing protein</fullName>
    </recommendedName>
</protein>
<dbReference type="EMBL" id="MU003784">
    <property type="protein sequence ID" value="KAF2722274.1"/>
    <property type="molecule type" value="Genomic_DNA"/>
</dbReference>
<sequence>MDSLTHAKDLEALRIAFDEPLGIYALSWGEQTISQYANLFPDNIRAMVLDGIVDHSVSNIEVEGLLTGDFAIQATARREQCIESGLCWPNATGSDIKNSFQRFVETPLDASMFLELAECIVQAQKGNATCFASRLWSADSFTSPSYPALTPTDLYSSYSAPISITNPLAPILIVNSLYDPVTAYNQALSLHRKIKGSVLLSRNGEGHGSFGFPEARQVMEDYFIDLVLPEPGTVVDHQQESSVEMSFAGSRVSGGSDEVLSVEPSLSEHVQRWPNTM</sequence>
<dbReference type="Proteomes" id="UP000799441">
    <property type="component" value="Unassembled WGS sequence"/>
</dbReference>
<feature type="domain" description="Peptidase S33 tripeptidyl aminopeptidase-like C-terminal" evidence="1">
    <location>
        <begin position="169"/>
        <end position="234"/>
    </location>
</feature>
<evidence type="ECO:0000313" key="3">
    <source>
        <dbReference type="Proteomes" id="UP000799441"/>
    </source>
</evidence>
<keyword evidence="3" id="KW-1185">Reference proteome</keyword>
<organism evidence="2 3">
    <name type="scientific">Polychaeton citri CBS 116435</name>
    <dbReference type="NCBI Taxonomy" id="1314669"/>
    <lineage>
        <taxon>Eukaryota</taxon>
        <taxon>Fungi</taxon>
        <taxon>Dikarya</taxon>
        <taxon>Ascomycota</taxon>
        <taxon>Pezizomycotina</taxon>
        <taxon>Dothideomycetes</taxon>
        <taxon>Dothideomycetidae</taxon>
        <taxon>Capnodiales</taxon>
        <taxon>Capnodiaceae</taxon>
        <taxon>Polychaeton</taxon>
    </lineage>
</organism>
<dbReference type="Pfam" id="PF08386">
    <property type="entry name" value="Abhydrolase_4"/>
    <property type="match status" value="1"/>
</dbReference>
<dbReference type="Gene3D" id="3.40.50.1820">
    <property type="entry name" value="alpha/beta hydrolase"/>
    <property type="match status" value="1"/>
</dbReference>
<name>A0A9P4Q9H5_9PEZI</name>
<comment type="caution">
    <text evidence="2">The sequence shown here is derived from an EMBL/GenBank/DDBJ whole genome shotgun (WGS) entry which is preliminary data.</text>
</comment>
<dbReference type="OrthoDB" id="425534at2759"/>
<dbReference type="SUPFAM" id="SSF53474">
    <property type="entry name" value="alpha/beta-Hydrolases"/>
    <property type="match status" value="1"/>
</dbReference>
<accession>A0A9P4Q9H5</accession>